<dbReference type="InterPro" id="IPR005658">
    <property type="entry name" value="Prot_inh_ecotin"/>
</dbReference>
<evidence type="ECO:0000313" key="2">
    <source>
        <dbReference type="EMBL" id="KVX02738.1"/>
    </source>
</evidence>
<reference evidence="2 3" key="1">
    <citation type="submission" date="2016-01" db="EMBL/GenBank/DDBJ databases">
        <title>Draft genome of the antarctic isolate Shewanella frigidimarina Ag06-30.</title>
        <authorList>
            <person name="Parmeciano Di Noto G."/>
            <person name="Vazquez S."/>
            <person name="Mac Cormack W."/>
            <person name="Iriarte A."/>
            <person name="Quiroga C."/>
        </authorList>
    </citation>
    <scope>NUCLEOTIDE SEQUENCE [LARGE SCALE GENOMIC DNA]</scope>
    <source>
        <strain evidence="2 3">Ag06-30</strain>
    </source>
</reference>
<dbReference type="RefSeq" id="WP_059744923.1">
    <property type="nucleotide sequence ID" value="NZ_LRDC01000010.1"/>
</dbReference>
<proteinExistence type="inferred from homology"/>
<dbReference type="NCBIfam" id="NF002987">
    <property type="entry name" value="PRK03719.1"/>
    <property type="match status" value="1"/>
</dbReference>
<dbReference type="PANTHER" id="PTHR35890">
    <property type="match status" value="1"/>
</dbReference>
<dbReference type="InterPro" id="IPR036198">
    <property type="entry name" value="Ecotin_sf"/>
</dbReference>
<dbReference type="SUPFAM" id="SSF49772">
    <property type="entry name" value="Ecotin, trypsin inhibitor"/>
    <property type="match status" value="1"/>
</dbReference>
<dbReference type="PANTHER" id="PTHR35890:SF3">
    <property type="entry name" value="ECOTIN"/>
    <property type="match status" value="1"/>
</dbReference>
<dbReference type="EMBL" id="LRDC01000010">
    <property type="protein sequence ID" value="KVX02738.1"/>
    <property type="molecule type" value="Genomic_DNA"/>
</dbReference>
<sequence>MKQLSVTDTIKIAMTVTVIFASVTSFGTRATSQVDNNYLNTLKINSTVMDVSQYKPLEASKMYPAPTEGIVQHVLALPALNDEQDYMLEVQIGQNKIVDCNKTKLIGEIDKISLAGWGYVYYQVDKVMQGPTTKMMCTNAQSAEFIVLNEAMTLRYDSRQPKVFYLPEGTELRYRVWKTVNEFEFSGQ</sequence>
<dbReference type="GO" id="GO:0004867">
    <property type="term" value="F:serine-type endopeptidase inhibitor activity"/>
    <property type="evidence" value="ECO:0007669"/>
    <property type="project" value="InterPro"/>
</dbReference>
<accession>A0A125BES7</accession>
<dbReference type="Proteomes" id="UP000055702">
    <property type="component" value="Unassembled WGS sequence"/>
</dbReference>
<organism evidence="2">
    <name type="scientific">Shewanella frigidimarina</name>
    <dbReference type="NCBI Taxonomy" id="56812"/>
    <lineage>
        <taxon>Bacteria</taxon>
        <taxon>Pseudomonadati</taxon>
        <taxon>Pseudomonadota</taxon>
        <taxon>Gammaproteobacteria</taxon>
        <taxon>Alteromonadales</taxon>
        <taxon>Shewanellaceae</taxon>
        <taxon>Shewanella</taxon>
    </lineage>
</organism>
<dbReference type="Gene3D" id="2.60.40.550">
    <property type="entry name" value="Ecotin"/>
    <property type="match status" value="1"/>
</dbReference>
<protein>
    <submittedName>
        <fullName evidence="2">Ecotin</fullName>
    </submittedName>
</protein>
<evidence type="ECO:0000313" key="3">
    <source>
        <dbReference type="Proteomes" id="UP000055702"/>
    </source>
</evidence>
<dbReference type="AlphaFoldDB" id="A0A125BES7"/>
<comment type="similarity">
    <text evidence="1">Belongs to the protease inhibitor I11 (ecotin) family.</text>
</comment>
<comment type="caution">
    <text evidence="2">The sequence shown here is derived from an EMBL/GenBank/DDBJ whole genome shotgun (WGS) entry which is preliminary data.</text>
</comment>
<evidence type="ECO:0000256" key="1">
    <source>
        <dbReference type="ARBA" id="ARBA00010558"/>
    </source>
</evidence>
<name>A0A125BES7_SHEFR</name>
<dbReference type="Pfam" id="PF03974">
    <property type="entry name" value="Ecotin"/>
    <property type="match status" value="1"/>
</dbReference>
<gene>
    <name evidence="2" type="ORF">AWJ07_12655</name>
</gene>